<keyword evidence="2" id="KW-0539">Nucleus</keyword>
<proteinExistence type="predicted"/>
<feature type="compositionally biased region" description="Basic residues" evidence="3">
    <location>
        <begin position="172"/>
        <end position="185"/>
    </location>
</feature>
<evidence type="ECO:0000313" key="5">
    <source>
        <dbReference type="EMBL" id="KAA0198839.1"/>
    </source>
</evidence>
<protein>
    <submittedName>
        <fullName evidence="5">Dr1-associated corepressor</fullName>
    </submittedName>
</protein>
<dbReference type="PANTHER" id="PTHR10252">
    <property type="entry name" value="HISTONE-LIKE TRANSCRIPTION FACTOR CCAAT-RELATED"/>
    <property type="match status" value="1"/>
</dbReference>
<dbReference type="AlphaFoldDB" id="A0A8E0VNM2"/>
<dbReference type="InterPro" id="IPR050568">
    <property type="entry name" value="Transcr_DNA_Rep_Reg"/>
</dbReference>
<dbReference type="InterPro" id="IPR009072">
    <property type="entry name" value="Histone-fold"/>
</dbReference>
<dbReference type="GO" id="GO:0046982">
    <property type="term" value="F:protein heterodimerization activity"/>
    <property type="evidence" value="ECO:0007669"/>
    <property type="project" value="InterPro"/>
</dbReference>
<dbReference type="SUPFAM" id="SSF47113">
    <property type="entry name" value="Histone-fold"/>
    <property type="match status" value="1"/>
</dbReference>
<organism evidence="5 6">
    <name type="scientific">Fasciolopsis buskii</name>
    <dbReference type="NCBI Taxonomy" id="27845"/>
    <lineage>
        <taxon>Eukaryota</taxon>
        <taxon>Metazoa</taxon>
        <taxon>Spiralia</taxon>
        <taxon>Lophotrochozoa</taxon>
        <taxon>Platyhelminthes</taxon>
        <taxon>Trematoda</taxon>
        <taxon>Digenea</taxon>
        <taxon>Plagiorchiida</taxon>
        <taxon>Echinostomata</taxon>
        <taxon>Echinostomatoidea</taxon>
        <taxon>Fasciolidae</taxon>
        <taxon>Fasciolopsis</taxon>
    </lineage>
</organism>
<dbReference type="GO" id="GO:0001046">
    <property type="term" value="F:core promoter sequence-specific DNA binding"/>
    <property type="evidence" value="ECO:0007669"/>
    <property type="project" value="TreeGrafter"/>
</dbReference>
<name>A0A8E0VNM2_9TREM</name>
<keyword evidence="6" id="KW-1185">Reference proteome</keyword>
<evidence type="ECO:0000256" key="3">
    <source>
        <dbReference type="SAM" id="MobiDB-lite"/>
    </source>
</evidence>
<dbReference type="OrthoDB" id="653904at2759"/>
<dbReference type="PANTHER" id="PTHR10252:SF5">
    <property type="entry name" value="DR1-ASSOCIATED COREPRESSOR"/>
    <property type="match status" value="1"/>
</dbReference>
<evidence type="ECO:0000256" key="1">
    <source>
        <dbReference type="ARBA" id="ARBA00004123"/>
    </source>
</evidence>
<feature type="compositionally biased region" description="Basic residues" evidence="3">
    <location>
        <begin position="138"/>
        <end position="150"/>
    </location>
</feature>
<dbReference type="InterPro" id="IPR003958">
    <property type="entry name" value="CBFA_NFYB_domain"/>
</dbReference>
<feature type="region of interest" description="Disordered" evidence="3">
    <location>
        <begin position="96"/>
        <end position="223"/>
    </location>
</feature>
<sequence>MPTKRRFTAKFPTTRIKKIMQLDEDIGKLTATVPPVVSRSLELFMEQLITRAYQVTLSRNSKTISPSSIKYVIENDSEFGFLKNLVADVPGIKSLPQNRKSSCASRSGASLETSESSDDEQSAEDSASPVDCGPSKCAPRKRQRVQRRRPVPSEDHLTDVSLAPFENCKSRSSTKRSTRGMKSHLKNVNSSTTTPTKLSYSTPFPPHADNHGNSYVDCHPSPV</sequence>
<dbReference type="EMBL" id="LUCM01001466">
    <property type="protein sequence ID" value="KAA0198839.1"/>
    <property type="molecule type" value="Genomic_DNA"/>
</dbReference>
<gene>
    <name evidence="5" type="ORF">FBUS_09504</name>
</gene>
<feature type="compositionally biased region" description="Polar residues" evidence="3">
    <location>
        <begin position="186"/>
        <end position="202"/>
    </location>
</feature>
<comment type="caution">
    <text evidence="5">The sequence shown here is derived from an EMBL/GenBank/DDBJ whole genome shotgun (WGS) entry which is preliminary data.</text>
</comment>
<evidence type="ECO:0000313" key="6">
    <source>
        <dbReference type="Proteomes" id="UP000728185"/>
    </source>
</evidence>
<evidence type="ECO:0000259" key="4">
    <source>
        <dbReference type="Pfam" id="PF00808"/>
    </source>
</evidence>
<accession>A0A8E0VNM2</accession>
<dbReference type="Gene3D" id="1.10.20.10">
    <property type="entry name" value="Histone, subunit A"/>
    <property type="match status" value="1"/>
</dbReference>
<dbReference type="Pfam" id="PF00808">
    <property type="entry name" value="CBFD_NFYB_HMF"/>
    <property type="match status" value="1"/>
</dbReference>
<dbReference type="CDD" id="cd22906">
    <property type="entry name" value="HFD_DRAP1"/>
    <property type="match status" value="1"/>
</dbReference>
<evidence type="ECO:0000256" key="2">
    <source>
        <dbReference type="ARBA" id="ARBA00023242"/>
    </source>
</evidence>
<dbReference type="Proteomes" id="UP000728185">
    <property type="component" value="Unassembled WGS sequence"/>
</dbReference>
<dbReference type="GO" id="GO:0016251">
    <property type="term" value="F:RNA polymerase II general transcription initiation factor activity"/>
    <property type="evidence" value="ECO:0007669"/>
    <property type="project" value="TreeGrafter"/>
</dbReference>
<feature type="domain" description="Transcription factor CBF/NF-Y/archaeal histone" evidence="4">
    <location>
        <begin position="9"/>
        <end position="71"/>
    </location>
</feature>
<dbReference type="GO" id="GO:0017054">
    <property type="term" value="C:negative cofactor 2 complex"/>
    <property type="evidence" value="ECO:0007669"/>
    <property type="project" value="TreeGrafter"/>
</dbReference>
<feature type="compositionally biased region" description="Polar residues" evidence="3">
    <location>
        <begin position="96"/>
        <end position="108"/>
    </location>
</feature>
<reference evidence="5" key="1">
    <citation type="submission" date="2019-05" db="EMBL/GenBank/DDBJ databases">
        <title>Annotation for the trematode Fasciolopsis buski.</title>
        <authorList>
            <person name="Choi Y.-J."/>
        </authorList>
    </citation>
    <scope>NUCLEOTIDE SEQUENCE</scope>
    <source>
        <strain evidence="5">HT</strain>
        <tissue evidence="5">Whole worm</tissue>
    </source>
</reference>
<comment type="subcellular location">
    <subcellularLocation>
        <location evidence="1">Nucleus</location>
    </subcellularLocation>
</comment>